<evidence type="ECO:0000256" key="9">
    <source>
        <dbReference type="SAM" id="Coils"/>
    </source>
</evidence>
<dbReference type="InterPro" id="IPR012677">
    <property type="entry name" value="Nucleotide-bd_a/b_plait_sf"/>
</dbReference>
<dbReference type="GO" id="GO:0003723">
    <property type="term" value="F:RNA binding"/>
    <property type="evidence" value="ECO:0007669"/>
    <property type="project" value="UniProtKB-UniRule"/>
</dbReference>
<protein>
    <submittedName>
        <fullName evidence="13">Uncharacterized protein</fullName>
    </submittedName>
</protein>
<evidence type="ECO:0000256" key="8">
    <source>
        <dbReference type="PROSITE-ProRule" id="PRU00176"/>
    </source>
</evidence>
<feature type="region of interest" description="Disordered" evidence="10">
    <location>
        <begin position="218"/>
        <end position="260"/>
    </location>
</feature>
<feature type="domain" description="RING-type" evidence="11">
    <location>
        <begin position="7"/>
        <end position="52"/>
    </location>
</feature>
<dbReference type="Gene3D" id="3.30.70.330">
    <property type="match status" value="1"/>
</dbReference>
<dbReference type="Proteomes" id="UP001497623">
    <property type="component" value="Unassembled WGS sequence"/>
</dbReference>
<dbReference type="InterPro" id="IPR006652">
    <property type="entry name" value="Kelch_1"/>
</dbReference>
<dbReference type="Gene3D" id="2.120.10.80">
    <property type="entry name" value="Kelch-type beta propeller"/>
    <property type="match status" value="1"/>
</dbReference>
<keyword evidence="1" id="KW-0880">Kelch repeat</keyword>
<feature type="domain" description="RRM" evidence="12">
    <location>
        <begin position="339"/>
        <end position="416"/>
    </location>
</feature>
<name>A0AAV2R7G9_MEGNR</name>
<keyword evidence="3" id="KW-0677">Repeat</keyword>
<dbReference type="Pfam" id="PF24681">
    <property type="entry name" value="Kelch_KLHDC2_KLHL20_DRC7"/>
    <property type="match status" value="1"/>
</dbReference>
<dbReference type="GO" id="GO:0008270">
    <property type="term" value="F:zinc ion binding"/>
    <property type="evidence" value="ECO:0007669"/>
    <property type="project" value="UniProtKB-KW"/>
</dbReference>
<dbReference type="InterPro" id="IPR027370">
    <property type="entry name" value="Znf-RING_euk"/>
</dbReference>
<dbReference type="Gene3D" id="3.30.40.10">
    <property type="entry name" value="Zinc/RING finger domain, C3HC4 (zinc finger)"/>
    <property type="match status" value="1"/>
</dbReference>
<dbReference type="Pfam" id="PF13445">
    <property type="entry name" value="zf-RING_UBOX"/>
    <property type="match status" value="1"/>
</dbReference>
<keyword evidence="5" id="KW-0862">Zinc</keyword>
<dbReference type="SMART" id="SM00360">
    <property type="entry name" value="RRM"/>
    <property type="match status" value="1"/>
</dbReference>
<evidence type="ECO:0000256" key="10">
    <source>
        <dbReference type="SAM" id="MobiDB-lite"/>
    </source>
</evidence>
<keyword evidence="6 8" id="KW-0694">RNA-binding</keyword>
<dbReference type="PROSITE" id="PS50102">
    <property type="entry name" value="RRM"/>
    <property type="match status" value="1"/>
</dbReference>
<feature type="coiled-coil region" evidence="9">
    <location>
        <begin position="122"/>
        <end position="159"/>
    </location>
</feature>
<sequence length="741" mass="83545">MESMLDCEICLHRFNCDKRRPRSLPCGHTMCSSCITDILQAKDGCLDCPFCRSHFGDVPKTTADFPETYIILRALEARDQKGDDPFMWRDSMRNNGKDKLEKLKETELGGTLSYTMTCKDHLADLQKAKVKQETEKQHLAQQRNDLLEELQRINEQEIQIDADLQETEGGIAAGVDLLRRLESIQECIKSACSVVGVKMAAQDAQRCYSATHHWTAAATSCSSRTHSPQGDKFDSDAEDSCEPSPSPPAQNNSEIPVEPAMPIEDPLLPLSVSGGVTSSVVKNKGARSREDSPVPALSDISLDRGLPFLPQPQPQLQPNSQMTLNGKSLLNIKVPPHLRKVFVGGLHINTNEETLANYFSEFGEVIDVALKIDQGTNRSKGYAFIEFTCPDMVDAVRRAQPHKIDGRVVDTKRAKPNPKHQDVQEDITPKMTWRRMFRTQGCRSYKHKGVTCEHQIFSFGSCTQPHNSKELIEVHTLRAWDDNSDQWKFLSDTPKNITDIPPPLHGHSAVAFGHCVYIWGGCYREVYSKKLYCFDTTNKTWTIPSTRGPEPDARRGQAACILRHFMFIFSGYKTPALHSLDLRALTWKAMETSGEAPTAREDHTIVSIGNCIYVWGGRKPNGEECEREVYCLDTIHKHWTVIDATWETPEARFNHTAVVYNELMYVFGGMSLERNAPFNDLHVFDPRSGSWQQLNPWGTQPPAREGHICVMDGPRMIIQGGQKDDYSEQSIFDDTWMLVLN</sequence>
<dbReference type="InterPro" id="IPR015915">
    <property type="entry name" value="Kelch-typ_b-propeller"/>
</dbReference>
<organism evidence="13 14">
    <name type="scientific">Meganyctiphanes norvegica</name>
    <name type="common">Northern krill</name>
    <name type="synonym">Thysanopoda norvegica</name>
    <dbReference type="NCBI Taxonomy" id="48144"/>
    <lineage>
        <taxon>Eukaryota</taxon>
        <taxon>Metazoa</taxon>
        <taxon>Ecdysozoa</taxon>
        <taxon>Arthropoda</taxon>
        <taxon>Crustacea</taxon>
        <taxon>Multicrustacea</taxon>
        <taxon>Malacostraca</taxon>
        <taxon>Eumalacostraca</taxon>
        <taxon>Eucarida</taxon>
        <taxon>Euphausiacea</taxon>
        <taxon>Euphausiidae</taxon>
        <taxon>Meganyctiphanes</taxon>
    </lineage>
</organism>
<dbReference type="SUPFAM" id="SSF117281">
    <property type="entry name" value="Kelch motif"/>
    <property type="match status" value="1"/>
</dbReference>
<dbReference type="Pfam" id="PF00076">
    <property type="entry name" value="RRM_1"/>
    <property type="match status" value="1"/>
</dbReference>
<evidence type="ECO:0000256" key="4">
    <source>
        <dbReference type="ARBA" id="ARBA00022771"/>
    </source>
</evidence>
<keyword evidence="14" id="KW-1185">Reference proteome</keyword>
<evidence type="ECO:0000259" key="12">
    <source>
        <dbReference type="PROSITE" id="PS50102"/>
    </source>
</evidence>
<accession>A0AAV2R7G9</accession>
<dbReference type="SMART" id="SM00184">
    <property type="entry name" value="RING"/>
    <property type="match status" value="1"/>
</dbReference>
<evidence type="ECO:0000259" key="11">
    <source>
        <dbReference type="PROSITE" id="PS50089"/>
    </source>
</evidence>
<keyword evidence="9" id="KW-0175">Coiled coil</keyword>
<dbReference type="PANTHER" id="PTHR46093:SF18">
    <property type="entry name" value="FIBRONECTIN TYPE-III DOMAIN-CONTAINING PROTEIN"/>
    <property type="match status" value="1"/>
</dbReference>
<dbReference type="InterPro" id="IPR013083">
    <property type="entry name" value="Znf_RING/FYVE/PHD"/>
</dbReference>
<keyword evidence="4 7" id="KW-0863">Zinc-finger</keyword>
<dbReference type="Pfam" id="PF01344">
    <property type="entry name" value="Kelch_1"/>
    <property type="match status" value="1"/>
</dbReference>
<dbReference type="PANTHER" id="PTHR46093">
    <property type="entry name" value="ACYL-COA-BINDING DOMAIN-CONTAINING PROTEIN 5"/>
    <property type="match status" value="1"/>
</dbReference>
<dbReference type="SUPFAM" id="SSF57850">
    <property type="entry name" value="RING/U-box"/>
    <property type="match status" value="1"/>
</dbReference>
<dbReference type="PROSITE" id="PS00518">
    <property type="entry name" value="ZF_RING_1"/>
    <property type="match status" value="1"/>
</dbReference>
<comment type="caution">
    <text evidence="13">The sequence shown here is derived from an EMBL/GenBank/DDBJ whole genome shotgun (WGS) entry which is preliminary data.</text>
</comment>
<keyword evidence="2" id="KW-0479">Metal-binding</keyword>
<evidence type="ECO:0000313" key="14">
    <source>
        <dbReference type="Proteomes" id="UP001497623"/>
    </source>
</evidence>
<dbReference type="AlphaFoldDB" id="A0AAV2R7G9"/>
<dbReference type="EMBL" id="CAXKWB010017382">
    <property type="protein sequence ID" value="CAL4118726.1"/>
    <property type="molecule type" value="Genomic_DNA"/>
</dbReference>
<dbReference type="InterPro" id="IPR035979">
    <property type="entry name" value="RBD_domain_sf"/>
</dbReference>
<dbReference type="InterPro" id="IPR000504">
    <property type="entry name" value="RRM_dom"/>
</dbReference>
<dbReference type="SMART" id="SM00612">
    <property type="entry name" value="Kelch"/>
    <property type="match status" value="3"/>
</dbReference>
<evidence type="ECO:0000256" key="7">
    <source>
        <dbReference type="PROSITE-ProRule" id="PRU00175"/>
    </source>
</evidence>
<proteinExistence type="predicted"/>
<dbReference type="SUPFAM" id="SSF54928">
    <property type="entry name" value="RNA-binding domain, RBD"/>
    <property type="match status" value="1"/>
</dbReference>
<evidence type="ECO:0000313" key="13">
    <source>
        <dbReference type="EMBL" id="CAL4118726.1"/>
    </source>
</evidence>
<evidence type="ECO:0000256" key="3">
    <source>
        <dbReference type="ARBA" id="ARBA00022737"/>
    </source>
</evidence>
<dbReference type="InterPro" id="IPR001841">
    <property type="entry name" value="Znf_RING"/>
</dbReference>
<gene>
    <name evidence="13" type="ORF">MNOR_LOCUS21517</name>
</gene>
<dbReference type="PROSITE" id="PS50089">
    <property type="entry name" value="ZF_RING_2"/>
    <property type="match status" value="1"/>
</dbReference>
<reference evidence="13 14" key="1">
    <citation type="submission" date="2024-05" db="EMBL/GenBank/DDBJ databases">
        <authorList>
            <person name="Wallberg A."/>
        </authorList>
    </citation>
    <scope>NUCLEOTIDE SEQUENCE [LARGE SCALE GENOMIC DNA]</scope>
</reference>
<evidence type="ECO:0000256" key="5">
    <source>
        <dbReference type="ARBA" id="ARBA00022833"/>
    </source>
</evidence>
<evidence type="ECO:0000256" key="2">
    <source>
        <dbReference type="ARBA" id="ARBA00022723"/>
    </source>
</evidence>
<evidence type="ECO:0000256" key="1">
    <source>
        <dbReference type="ARBA" id="ARBA00022441"/>
    </source>
</evidence>
<dbReference type="InterPro" id="IPR017907">
    <property type="entry name" value="Znf_RING_CS"/>
</dbReference>
<evidence type="ECO:0000256" key="6">
    <source>
        <dbReference type="ARBA" id="ARBA00022884"/>
    </source>
</evidence>